<evidence type="ECO:0000256" key="1">
    <source>
        <dbReference type="ARBA" id="ARBA00022553"/>
    </source>
</evidence>
<protein>
    <submittedName>
        <fullName evidence="4">Response regulator</fullName>
    </submittedName>
</protein>
<dbReference type="Gene3D" id="3.40.50.2300">
    <property type="match status" value="1"/>
</dbReference>
<feature type="modified residue" description="4-aspartylphosphate" evidence="2">
    <location>
        <position position="56"/>
    </location>
</feature>
<name>A0A2M8KG29_9BACT</name>
<evidence type="ECO:0000313" key="5">
    <source>
        <dbReference type="Proteomes" id="UP000231347"/>
    </source>
</evidence>
<dbReference type="PROSITE" id="PS50110">
    <property type="entry name" value="RESPONSE_REGULATORY"/>
    <property type="match status" value="1"/>
</dbReference>
<dbReference type="EMBL" id="PFDY01000035">
    <property type="protein sequence ID" value="PJE58875.1"/>
    <property type="molecule type" value="Genomic_DNA"/>
</dbReference>
<keyword evidence="1 2" id="KW-0597">Phosphoprotein</keyword>
<dbReference type="Pfam" id="PF00072">
    <property type="entry name" value="Response_reg"/>
    <property type="match status" value="1"/>
</dbReference>
<dbReference type="GO" id="GO:0000160">
    <property type="term" value="P:phosphorelay signal transduction system"/>
    <property type="evidence" value="ECO:0007669"/>
    <property type="project" value="InterPro"/>
</dbReference>
<evidence type="ECO:0000313" key="4">
    <source>
        <dbReference type="EMBL" id="PJE58875.1"/>
    </source>
</evidence>
<dbReference type="InterPro" id="IPR050595">
    <property type="entry name" value="Bact_response_regulator"/>
</dbReference>
<dbReference type="InterPro" id="IPR001789">
    <property type="entry name" value="Sig_transdc_resp-reg_receiver"/>
</dbReference>
<dbReference type="AlphaFoldDB" id="A0A2M8KG29"/>
<dbReference type="PANTHER" id="PTHR44591">
    <property type="entry name" value="STRESS RESPONSE REGULATOR PROTEIN 1"/>
    <property type="match status" value="1"/>
</dbReference>
<feature type="domain" description="Response regulatory" evidence="3">
    <location>
        <begin position="7"/>
        <end position="123"/>
    </location>
</feature>
<gene>
    <name evidence="4" type="ORF">COU83_01465</name>
</gene>
<dbReference type="SUPFAM" id="SSF52172">
    <property type="entry name" value="CheY-like"/>
    <property type="match status" value="1"/>
</dbReference>
<dbReference type="InterPro" id="IPR011006">
    <property type="entry name" value="CheY-like_superfamily"/>
</dbReference>
<dbReference type="Proteomes" id="UP000231347">
    <property type="component" value="Unassembled WGS sequence"/>
</dbReference>
<dbReference type="CDD" id="cd17574">
    <property type="entry name" value="REC_OmpR"/>
    <property type="match status" value="1"/>
</dbReference>
<comment type="caution">
    <text evidence="4">The sequence shown here is derived from an EMBL/GenBank/DDBJ whole genome shotgun (WGS) entry which is preliminary data.</text>
</comment>
<evidence type="ECO:0000256" key="2">
    <source>
        <dbReference type="PROSITE-ProRule" id="PRU00169"/>
    </source>
</evidence>
<proteinExistence type="predicted"/>
<dbReference type="SMART" id="SM00448">
    <property type="entry name" value="REC"/>
    <property type="match status" value="1"/>
</dbReference>
<organism evidence="4 5">
    <name type="scientific">Candidatus Portnoybacteria bacterium CG10_big_fil_rev_8_21_14_0_10_40_22</name>
    <dbReference type="NCBI Taxonomy" id="1974814"/>
    <lineage>
        <taxon>Bacteria</taxon>
        <taxon>Candidatus Portnoyibacteriota</taxon>
    </lineage>
</organism>
<sequence>MIKNMKHIFLIEDDPFLSEMYAKKISGAGFEVEILGTAEDALRKLEQTQPDLILLDIVLPKMDGFEFLRTIKQHEVYQKIPVLILSNVGQKEEIQRGLELGVKGYIVKAQFTPSEIIQKINQALS</sequence>
<evidence type="ECO:0000259" key="3">
    <source>
        <dbReference type="PROSITE" id="PS50110"/>
    </source>
</evidence>
<accession>A0A2M8KG29</accession>
<reference evidence="5" key="1">
    <citation type="submission" date="2017-09" db="EMBL/GenBank/DDBJ databases">
        <title>Depth-based differentiation of microbial function through sediment-hosted aquifers and enrichment of novel symbionts in the deep terrestrial subsurface.</title>
        <authorList>
            <person name="Probst A.J."/>
            <person name="Ladd B."/>
            <person name="Jarett J.K."/>
            <person name="Geller-Mcgrath D.E."/>
            <person name="Sieber C.M.K."/>
            <person name="Emerson J.B."/>
            <person name="Anantharaman K."/>
            <person name="Thomas B.C."/>
            <person name="Malmstrom R."/>
            <person name="Stieglmeier M."/>
            <person name="Klingl A."/>
            <person name="Woyke T."/>
            <person name="Ryan C.M."/>
            <person name="Banfield J.F."/>
        </authorList>
    </citation>
    <scope>NUCLEOTIDE SEQUENCE [LARGE SCALE GENOMIC DNA]</scope>
</reference>
<dbReference type="PANTHER" id="PTHR44591:SF3">
    <property type="entry name" value="RESPONSE REGULATORY DOMAIN-CONTAINING PROTEIN"/>
    <property type="match status" value="1"/>
</dbReference>